<feature type="compositionally biased region" description="Basic residues" evidence="1">
    <location>
        <begin position="24"/>
        <end position="33"/>
    </location>
</feature>
<feature type="region of interest" description="Disordered" evidence="1">
    <location>
        <begin position="22"/>
        <end position="53"/>
    </location>
</feature>
<accession>A0ABQ9TL33</accession>
<organism evidence="2 3">
    <name type="scientific">Saguinus oedipus</name>
    <name type="common">Cotton-top tamarin</name>
    <name type="synonym">Oedipomidas oedipus</name>
    <dbReference type="NCBI Taxonomy" id="9490"/>
    <lineage>
        <taxon>Eukaryota</taxon>
        <taxon>Metazoa</taxon>
        <taxon>Chordata</taxon>
        <taxon>Craniata</taxon>
        <taxon>Vertebrata</taxon>
        <taxon>Euteleostomi</taxon>
        <taxon>Mammalia</taxon>
        <taxon>Eutheria</taxon>
        <taxon>Euarchontoglires</taxon>
        <taxon>Primates</taxon>
        <taxon>Haplorrhini</taxon>
        <taxon>Platyrrhini</taxon>
        <taxon>Cebidae</taxon>
        <taxon>Callitrichinae</taxon>
        <taxon>Saguinus</taxon>
    </lineage>
</organism>
<proteinExistence type="predicted"/>
<sequence length="140" mass="15325">MAAAAAAAVVAAATVWRWAAEPPRRRRVRRPREVRRPGPGRRPDGREGQPNCGRGRFVAHRGLPWSALSLGLCLVLQGLQGRRAGRAMAARGPRRPSLDWPRNARVGLVDVLGCPAWLLFSRPASRAADRFLVQAGKKQI</sequence>
<name>A0ABQ9TL33_SAGOE</name>
<evidence type="ECO:0000313" key="2">
    <source>
        <dbReference type="EMBL" id="KAK2085290.1"/>
    </source>
</evidence>
<protein>
    <submittedName>
        <fullName evidence="2">Uncharacterized protein</fullName>
    </submittedName>
</protein>
<dbReference type="Proteomes" id="UP001266305">
    <property type="component" value="Unassembled WGS sequence"/>
</dbReference>
<gene>
    <name evidence="2" type="ORF">P7K49_036590</name>
</gene>
<dbReference type="EMBL" id="JASSZA010000021">
    <property type="protein sequence ID" value="KAK2085290.1"/>
    <property type="molecule type" value="Genomic_DNA"/>
</dbReference>
<evidence type="ECO:0000313" key="3">
    <source>
        <dbReference type="Proteomes" id="UP001266305"/>
    </source>
</evidence>
<keyword evidence="3" id="KW-1185">Reference proteome</keyword>
<evidence type="ECO:0000256" key="1">
    <source>
        <dbReference type="SAM" id="MobiDB-lite"/>
    </source>
</evidence>
<reference evidence="2 3" key="1">
    <citation type="submission" date="2023-05" db="EMBL/GenBank/DDBJ databases">
        <title>B98-5 Cell Line De Novo Hybrid Assembly: An Optical Mapping Approach.</title>
        <authorList>
            <person name="Kananen K."/>
            <person name="Auerbach J.A."/>
            <person name="Kautto E."/>
            <person name="Blachly J.S."/>
        </authorList>
    </citation>
    <scope>NUCLEOTIDE SEQUENCE [LARGE SCALE GENOMIC DNA]</scope>
    <source>
        <strain evidence="2">B95-8</strain>
        <tissue evidence="2">Cell line</tissue>
    </source>
</reference>
<comment type="caution">
    <text evidence="2">The sequence shown here is derived from an EMBL/GenBank/DDBJ whole genome shotgun (WGS) entry which is preliminary data.</text>
</comment>